<comment type="caution">
    <text evidence="5">The sequence shown here is derived from an EMBL/GenBank/DDBJ whole genome shotgun (WGS) entry which is preliminary data.</text>
</comment>
<name>A0A367CF03_9ENTE</name>
<evidence type="ECO:0000256" key="2">
    <source>
        <dbReference type="SAM" id="SignalP"/>
    </source>
</evidence>
<dbReference type="STRING" id="53345.LIU_08125"/>
<dbReference type="Pfam" id="PF17802">
    <property type="entry name" value="SpaA"/>
    <property type="match status" value="1"/>
</dbReference>
<keyword evidence="1" id="KW-1133">Transmembrane helix</keyword>
<feature type="domain" description="SpaA-like prealbumin fold" evidence="4">
    <location>
        <begin position="325"/>
        <end position="414"/>
    </location>
</feature>
<evidence type="ECO:0000259" key="3">
    <source>
        <dbReference type="Pfam" id="PF16555"/>
    </source>
</evidence>
<dbReference type="SUPFAM" id="SSF49478">
    <property type="entry name" value="Cna protein B-type domain"/>
    <property type="match status" value="1"/>
</dbReference>
<dbReference type="Gene3D" id="2.60.40.740">
    <property type="match status" value="1"/>
</dbReference>
<dbReference type="AlphaFoldDB" id="A0A367CF03"/>
<protein>
    <recommendedName>
        <fullName evidence="7">SpaH/EbpB family LPXTG-anchored major pilin</fullName>
    </recommendedName>
</protein>
<gene>
    <name evidence="5" type="ORF">EA71_01362</name>
</gene>
<reference evidence="5 6" key="1">
    <citation type="submission" date="2015-06" db="EMBL/GenBank/DDBJ databases">
        <title>The Genome Sequence of Enterococcus durans 4EA1.</title>
        <authorList>
            <consortium name="The Broad Institute Genomics Platform"/>
            <consortium name="The Broad Institute Genome Sequencing Center for Infectious Disease"/>
            <person name="Earl A.M."/>
            <person name="Van Tyne D."/>
            <person name="Lebreton F."/>
            <person name="Saavedra J.T."/>
            <person name="Gilmore M.S."/>
            <person name="Manson Mcguire A."/>
            <person name="Clock S."/>
            <person name="Crupain M."/>
            <person name="Rangan U."/>
            <person name="Young S."/>
            <person name="Abouelleil A."/>
            <person name="Cao P."/>
            <person name="Chapman S.B."/>
            <person name="Griggs A."/>
            <person name="Priest M."/>
            <person name="Shea T."/>
            <person name="Wortman J."/>
            <person name="Nusbaum C."/>
            <person name="Birren B."/>
        </authorList>
    </citation>
    <scope>NUCLEOTIDE SEQUENCE [LARGE SCALE GENOMIC DNA]</scope>
    <source>
        <strain evidence="5 6">4EA1</strain>
    </source>
</reference>
<dbReference type="InterPro" id="IPR041033">
    <property type="entry name" value="SpaA_PFL_dom_1"/>
</dbReference>
<feature type="chain" id="PRO_5016942137" description="SpaH/EbpB family LPXTG-anchored major pilin" evidence="2">
    <location>
        <begin position="26"/>
        <end position="473"/>
    </location>
</feature>
<keyword evidence="1" id="KW-0812">Transmembrane</keyword>
<dbReference type="Gene3D" id="2.60.40.10">
    <property type="entry name" value="Immunoglobulins"/>
    <property type="match status" value="2"/>
</dbReference>
<proteinExistence type="predicted"/>
<dbReference type="InterPro" id="IPR026466">
    <property type="entry name" value="Fim_isopep_form_D2_dom"/>
</dbReference>
<dbReference type="NCBIfam" id="TIGR04226">
    <property type="entry name" value="RrgB_K2N_iso_D2"/>
    <property type="match status" value="1"/>
</dbReference>
<evidence type="ECO:0008006" key="7">
    <source>
        <dbReference type="Google" id="ProtNLM"/>
    </source>
</evidence>
<dbReference type="InterPro" id="IPR032364">
    <property type="entry name" value="GramPos_pilinD1_N"/>
</dbReference>
<dbReference type="InterPro" id="IPR013783">
    <property type="entry name" value="Ig-like_fold"/>
</dbReference>
<evidence type="ECO:0000259" key="4">
    <source>
        <dbReference type="Pfam" id="PF17802"/>
    </source>
</evidence>
<feature type="signal peptide" evidence="2">
    <location>
        <begin position="1"/>
        <end position="25"/>
    </location>
</feature>
<dbReference type="Proteomes" id="UP000252797">
    <property type="component" value="Unassembled WGS sequence"/>
</dbReference>
<evidence type="ECO:0000313" key="5">
    <source>
        <dbReference type="EMBL" id="RCA10610.1"/>
    </source>
</evidence>
<dbReference type="InterPro" id="IPR048052">
    <property type="entry name" value="FM1-like"/>
</dbReference>
<sequence length="473" mass="52993">MKKLKWLVLCLIPFCLFSFPKENQAQSETSTVQFTLHKLLFENGKLPETQLNTGQEQTFLQNYRGLNDVTFAAYDVTDTFYQLRRDGMSVEDAQQKIAAQGASAGNQIAEQVTQTVGNEDGIANFQLPIKDNQGRDSVYLFEEVKAPEIVKEKAANLVVALPINDADNQELATIHLYPKNEENTYPAPPFEKKIEEGKHDFAIGDKINYSLNTTIPVNLLDYSRFKISDQGDAALTLLPETIRLSINGQKMTEGYRLHTESNGFTVDFDLTFLQKYVGKALKLTYQMCLNDKAIPDEAINNEGKLDVGSSSYIDKAVVYTGGKHFIKVANENQIGLAGATFIVKNSEGNYLSRKSGHTTWTTKREEATTVTSDKDGKFSIIGFAYGNYQLEEVQSPVGYILNKSPIPFEVTKYSYQQSGKETASLKVINKKEKGKGFLPKTNEQRRTLWFVVGLGMILFVVSMLIKRKIGVKK</sequence>
<organism evidence="5 6">
    <name type="scientific">Enterococcus durans</name>
    <dbReference type="NCBI Taxonomy" id="53345"/>
    <lineage>
        <taxon>Bacteria</taxon>
        <taxon>Bacillati</taxon>
        <taxon>Bacillota</taxon>
        <taxon>Bacilli</taxon>
        <taxon>Lactobacillales</taxon>
        <taxon>Enterococcaceae</taxon>
        <taxon>Enterococcus</taxon>
    </lineage>
</organism>
<dbReference type="Pfam" id="PF16555">
    <property type="entry name" value="GramPos_pilinD1"/>
    <property type="match status" value="1"/>
</dbReference>
<feature type="transmembrane region" description="Helical" evidence="1">
    <location>
        <begin position="447"/>
        <end position="465"/>
    </location>
</feature>
<keyword evidence="2" id="KW-0732">Signal</keyword>
<dbReference type="RefSeq" id="WP_113845582.1">
    <property type="nucleotide sequence ID" value="NZ_LEPB01000004.1"/>
</dbReference>
<evidence type="ECO:0000313" key="6">
    <source>
        <dbReference type="Proteomes" id="UP000252797"/>
    </source>
</evidence>
<dbReference type="NCBIfam" id="NF033902">
    <property type="entry name" value="iso_D2_wall_anc"/>
    <property type="match status" value="1"/>
</dbReference>
<dbReference type="EMBL" id="LEPB01000004">
    <property type="protein sequence ID" value="RCA10610.1"/>
    <property type="molecule type" value="Genomic_DNA"/>
</dbReference>
<evidence type="ECO:0000256" key="1">
    <source>
        <dbReference type="SAM" id="Phobius"/>
    </source>
</evidence>
<accession>A0A367CF03</accession>
<feature type="domain" description="Gram-positive pilin subunit D1 N-terminal" evidence="3">
    <location>
        <begin position="30"/>
        <end position="181"/>
    </location>
</feature>
<keyword evidence="1" id="KW-0472">Membrane</keyword>